<dbReference type="GO" id="GO:0019230">
    <property type="term" value="P:proprioception"/>
    <property type="evidence" value="ECO:0007669"/>
    <property type="project" value="TreeGrafter"/>
</dbReference>
<comment type="caution">
    <text evidence="7">The sequence shown here is derived from an EMBL/GenBank/DDBJ whole genome shotgun (WGS) entry which is preliminary data.</text>
</comment>
<sequence length="261" mass="29439">MFLLLLSKIYRTRAYRNFELRDRAVDVYRLPPEFLQIGSLSCEGAVFSVLASCNEKEQGSEKLLARWGRSLSRYSKCCSGMRCLACRRDPKGLLWTRNQKRMMEPKAKLPDVLVEHNSVMRGAIPCLPVPLAWFCLMWNVLLPGTGTVWSGLFNLCTGQPRFSPVAGLKSRLGALIVNLVVGVGQLFTVLFCLVGWGWSIWWGVNMVRLASKRLLITYRRKYKRFKASEAASNDLEARGGEPGPLPPGVPSQALREMERAR</sequence>
<evidence type="ECO:0000256" key="1">
    <source>
        <dbReference type="ARBA" id="ARBA00004141"/>
    </source>
</evidence>
<dbReference type="EMBL" id="LBMM01000466">
    <property type="protein sequence ID" value="KMQ98270.1"/>
    <property type="molecule type" value="Genomic_DNA"/>
</dbReference>
<evidence type="ECO:0000256" key="5">
    <source>
        <dbReference type="SAM" id="MobiDB-lite"/>
    </source>
</evidence>
<keyword evidence="4 6" id="KW-0472">Membrane</keyword>
<dbReference type="PaxDb" id="67767-A0A0J7P0U7"/>
<dbReference type="GO" id="GO:0050954">
    <property type="term" value="P:sensory perception of mechanical stimulus"/>
    <property type="evidence" value="ECO:0007669"/>
    <property type="project" value="TreeGrafter"/>
</dbReference>
<evidence type="ECO:0000256" key="2">
    <source>
        <dbReference type="ARBA" id="ARBA00022692"/>
    </source>
</evidence>
<dbReference type="GO" id="GO:0071683">
    <property type="term" value="C:sensory dendrite"/>
    <property type="evidence" value="ECO:0007669"/>
    <property type="project" value="TreeGrafter"/>
</dbReference>
<feature type="region of interest" description="Disordered" evidence="5">
    <location>
        <begin position="229"/>
        <end position="261"/>
    </location>
</feature>
<accession>A0A0J7P0U7</accession>
<dbReference type="OrthoDB" id="361532at2759"/>
<name>A0A0J7P0U7_LASNI</name>
<dbReference type="PANTHER" id="PTHR21676">
    <property type="entry name" value="PROTEIN STUM"/>
    <property type="match status" value="1"/>
</dbReference>
<dbReference type="Pfam" id="PF15795">
    <property type="entry name" value="Spec3"/>
    <property type="match status" value="1"/>
</dbReference>
<gene>
    <name evidence="7" type="ORF">RF55_1369</name>
</gene>
<dbReference type="InterPro" id="IPR026673">
    <property type="entry name" value="SPEC3/Stum"/>
</dbReference>
<evidence type="ECO:0000256" key="3">
    <source>
        <dbReference type="ARBA" id="ARBA00022989"/>
    </source>
</evidence>
<proteinExistence type="predicted"/>
<dbReference type="GO" id="GO:0042330">
    <property type="term" value="P:taxis"/>
    <property type="evidence" value="ECO:0007669"/>
    <property type="project" value="TreeGrafter"/>
</dbReference>
<evidence type="ECO:0000256" key="4">
    <source>
        <dbReference type="ARBA" id="ARBA00023136"/>
    </source>
</evidence>
<dbReference type="PANTHER" id="PTHR21676:SF6">
    <property type="entry name" value="PROTEIN STUM"/>
    <property type="match status" value="1"/>
</dbReference>
<protein>
    <submittedName>
        <fullName evidence="7">Protein spec3</fullName>
    </submittedName>
</protein>
<dbReference type="GO" id="GO:0016020">
    <property type="term" value="C:membrane"/>
    <property type="evidence" value="ECO:0007669"/>
    <property type="project" value="UniProtKB-SubCell"/>
</dbReference>
<evidence type="ECO:0000313" key="8">
    <source>
        <dbReference type="Proteomes" id="UP000036403"/>
    </source>
</evidence>
<dbReference type="AlphaFoldDB" id="A0A0J7P0U7"/>
<keyword evidence="2 6" id="KW-0812">Transmembrane</keyword>
<evidence type="ECO:0000256" key="6">
    <source>
        <dbReference type="SAM" id="Phobius"/>
    </source>
</evidence>
<dbReference type="Proteomes" id="UP000036403">
    <property type="component" value="Unassembled WGS sequence"/>
</dbReference>
<evidence type="ECO:0000313" key="7">
    <source>
        <dbReference type="EMBL" id="KMQ98270.1"/>
    </source>
</evidence>
<keyword evidence="3 6" id="KW-1133">Transmembrane helix</keyword>
<feature type="transmembrane region" description="Helical" evidence="6">
    <location>
        <begin position="172"/>
        <end position="204"/>
    </location>
</feature>
<organism evidence="7 8">
    <name type="scientific">Lasius niger</name>
    <name type="common">Black garden ant</name>
    <dbReference type="NCBI Taxonomy" id="67767"/>
    <lineage>
        <taxon>Eukaryota</taxon>
        <taxon>Metazoa</taxon>
        <taxon>Ecdysozoa</taxon>
        <taxon>Arthropoda</taxon>
        <taxon>Hexapoda</taxon>
        <taxon>Insecta</taxon>
        <taxon>Pterygota</taxon>
        <taxon>Neoptera</taxon>
        <taxon>Endopterygota</taxon>
        <taxon>Hymenoptera</taxon>
        <taxon>Apocrita</taxon>
        <taxon>Aculeata</taxon>
        <taxon>Formicoidea</taxon>
        <taxon>Formicidae</taxon>
        <taxon>Formicinae</taxon>
        <taxon>Lasius</taxon>
        <taxon>Lasius</taxon>
    </lineage>
</organism>
<keyword evidence="8" id="KW-1185">Reference proteome</keyword>
<comment type="subcellular location">
    <subcellularLocation>
        <location evidence="1">Membrane</location>
        <topology evidence="1">Multi-pass membrane protein</topology>
    </subcellularLocation>
</comment>
<reference evidence="7 8" key="1">
    <citation type="submission" date="2015-04" db="EMBL/GenBank/DDBJ databases">
        <title>Lasius niger genome sequencing.</title>
        <authorList>
            <person name="Konorov E.A."/>
            <person name="Nikitin M.A."/>
            <person name="Kirill M.V."/>
            <person name="Chang P."/>
        </authorList>
    </citation>
    <scope>NUCLEOTIDE SEQUENCE [LARGE SCALE GENOMIC DNA]</scope>
    <source>
        <tissue evidence="7">Whole</tissue>
    </source>
</reference>